<accession>A0ABR7WCL6</accession>
<evidence type="ECO:0000256" key="1">
    <source>
        <dbReference type="SAM" id="SignalP"/>
    </source>
</evidence>
<reference evidence="2 3" key="1">
    <citation type="submission" date="2020-09" db="EMBL/GenBank/DDBJ databases">
        <title>Novel species in genus Gordonia.</title>
        <authorList>
            <person name="Zhang G."/>
        </authorList>
    </citation>
    <scope>NUCLEOTIDE SEQUENCE [LARGE SCALE GENOMIC DNA]</scope>
    <source>
        <strain evidence="2 3">ON-33</strain>
    </source>
</reference>
<gene>
    <name evidence="2" type="ORF">IDF66_13230</name>
</gene>
<dbReference type="EMBL" id="JACWMS010000002">
    <property type="protein sequence ID" value="MBD1320544.1"/>
    <property type="molecule type" value="Genomic_DNA"/>
</dbReference>
<dbReference type="RefSeq" id="WP_190267171.1">
    <property type="nucleotide sequence ID" value="NZ_BAABAD010000004.1"/>
</dbReference>
<feature type="chain" id="PRO_5047091636" evidence="1">
    <location>
        <begin position="31"/>
        <end position="274"/>
    </location>
</feature>
<name>A0ABR7WCL6_9ACTN</name>
<evidence type="ECO:0000313" key="3">
    <source>
        <dbReference type="Proteomes" id="UP000602395"/>
    </source>
</evidence>
<feature type="signal peptide" evidence="1">
    <location>
        <begin position="1"/>
        <end position="30"/>
    </location>
</feature>
<proteinExistence type="predicted"/>
<dbReference type="Proteomes" id="UP000602395">
    <property type="component" value="Unassembled WGS sequence"/>
</dbReference>
<sequence length="274" mass="27946">MNRHHHARILATVMLTPLAALTLVNAPASAAEDGPPLTFVNPDEPTMPPPPGAIVTTFAGNQLKYCALICPHIIDFVVDVPVAIVRSPGVFAAARAQTGSTDRATGIAAASITRPTNSAMTGIIDNDLNLVLPRAQNALEVAVVEGLTVADTVRSGGPPAAVGKAVDTGRAKIVDALNAPIVANPPQIATPTTPAQAATLDAIDVGSAVLFQAPELVMVGATEAAVVAAQHLATTGDSDGARAVGVAHLNETITHANDVIRQATTYHHVPEPLS</sequence>
<organism evidence="2 3">
    <name type="scientific">Gordonia hankookensis</name>
    <dbReference type="NCBI Taxonomy" id="589403"/>
    <lineage>
        <taxon>Bacteria</taxon>
        <taxon>Bacillati</taxon>
        <taxon>Actinomycetota</taxon>
        <taxon>Actinomycetes</taxon>
        <taxon>Mycobacteriales</taxon>
        <taxon>Gordoniaceae</taxon>
        <taxon>Gordonia</taxon>
    </lineage>
</organism>
<keyword evidence="1" id="KW-0732">Signal</keyword>
<protein>
    <submittedName>
        <fullName evidence="2">Uncharacterized protein</fullName>
    </submittedName>
</protein>
<evidence type="ECO:0000313" key="2">
    <source>
        <dbReference type="EMBL" id="MBD1320544.1"/>
    </source>
</evidence>
<keyword evidence="3" id="KW-1185">Reference proteome</keyword>
<comment type="caution">
    <text evidence="2">The sequence shown here is derived from an EMBL/GenBank/DDBJ whole genome shotgun (WGS) entry which is preliminary data.</text>
</comment>